<evidence type="ECO:0000256" key="1">
    <source>
        <dbReference type="ARBA" id="ARBA00001933"/>
    </source>
</evidence>
<evidence type="ECO:0000313" key="8">
    <source>
        <dbReference type="Proteomes" id="UP001571476"/>
    </source>
</evidence>
<evidence type="ECO:0000313" key="7">
    <source>
        <dbReference type="EMBL" id="MFA3842790.1"/>
    </source>
</evidence>
<dbReference type="SUPFAM" id="SSF53383">
    <property type="entry name" value="PLP-dependent transferases"/>
    <property type="match status" value="1"/>
</dbReference>
<organism evidence="7 8">
    <name type="scientific">Streptomyces aureus</name>
    <dbReference type="NCBI Taxonomy" id="193461"/>
    <lineage>
        <taxon>Bacteria</taxon>
        <taxon>Bacillati</taxon>
        <taxon>Actinomycetota</taxon>
        <taxon>Actinomycetes</taxon>
        <taxon>Kitasatosporales</taxon>
        <taxon>Streptomycetaceae</taxon>
        <taxon>Streptomyces</taxon>
    </lineage>
</organism>
<dbReference type="Gene3D" id="3.40.640.10">
    <property type="entry name" value="Type I PLP-dependent aspartate aminotransferase-like (Major domain)"/>
    <property type="match status" value="1"/>
</dbReference>
<protein>
    <submittedName>
        <fullName evidence="7">DegT/DnrJ/EryC1/StrS family aminotransferase</fullName>
    </submittedName>
</protein>
<accession>A0ABV4SWV3</accession>
<dbReference type="EMBL" id="JBGOSP010000044">
    <property type="protein sequence ID" value="MFA3842790.1"/>
    <property type="molecule type" value="Genomic_DNA"/>
</dbReference>
<keyword evidence="2 7" id="KW-0032">Aminotransferase</keyword>
<comment type="cofactor">
    <cofactor evidence="1">
        <name>pyridoxal 5'-phosphate</name>
        <dbReference type="ChEBI" id="CHEBI:597326"/>
    </cofactor>
</comment>
<sequence>MIKLIKSTFHHEAQTRRALADFILHQDLLSMNGQCRRFEETFAARQGRRHAVFVSNGSVANLLLIQVLVNQGVLRRGDRVGVSALTWPTNVMPLIQLGLEPVAIDCALDTLNISPQNLGRHVSGLRALFLTNVLGFCDDLPALRALCDDHGVVLLEDNCEALGSSVAGTLLGNFSLASTFSFFVGHHLSTIEGGMVCTDDDDLYEQLVISRAHGWDRNLTPDRQQRLRTEAAVDDFHAKYTFYDLASNFRPTEINGFIGNRQIQYWDEIVDARAAHFARFQQAMAGNRDVHQLDLNHMDTVSNFAMPVICRTPELAEKYRAEFEAAGVEIRPVIAGDITRQPFYRRYVAESTERPVARLAHTNGFYFGNNPDLTEDELTTLCDLLGN</sequence>
<keyword evidence="4 6" id="KW-0663">Pyridoxal phosphate</keyword>
<dbReference type="InterPro" id="IPR000653">
    <property type="entry name" value="DegT/StrS_aminotransferase"/>
</dbReference>
<dbReference type="Proteomes" id="UP001571476">
    <property type="component" value="Unassembled WGS sequence"/>
</dbReference>
<dbReference type="PANTHER" id="PTHR30244:SF34">
    <property type="entry name" value="DTDP-4-AMINO-4,6-DIDEOXYGALACTOSE TRANSAMINASE"/>
    <property type="match status" value="1"/>
</dbReference>
<reference evidence="7 8" key="1">
    <citation type="submission" date="2024-08" db="EMBL/GenBank/DDBJ databases">
        <title>Genome sequence of Streptomyces aureus CACIA-1.46HGO.</title>
        <authorList>
            <person name="Evangelista-Martinez Z."/>
        </authorList>
    </citation>
    <scope>NUCLEOTIDE SEQUENCE [LARGE SCALE GENOMIC DNA]</scope>
    <source>
        <strain evidence="7 8">CACIA-1.46HGO</strain>
    </source>
</reference>
<keyword evidence="8" id="KW-1185">Reference proteome</keyword>
<dbReference type="InterPro" id="IPR015424">
    <property type="entry name" value="PyrdxlP-dep_Trfase"/>
</dbReference>
<comment type="similarity">
    <text evidence="5">Belongs to the DegT/DnrJ/EryC1 family. L-glutamine:2-deoxy-scyllo-inosose/scyllo-inosose aminotransferase subfamily.</text>
</comment>
<evidence type="ECO:0000256" key="5">
    <source>
        <dbReference type="ARBA" id="ARBA00038398"/>
    </source>
</evidence>
<dbReference type="PIRSF" id="PIRSF000390">
    <property type="entry name" value="PLP_StrS"/>
    <property type="match status" value="1"/>
</dbReference>
<evidence type="ECO:0000256" key="2">
    <source>
        <dbReference type="ARBA" id="ARBA00022576"/>
    </source>
</evidence>
<dbReference type="RefSeq" id="WP_372566703.1">
    <property type="nucleotide sequence ID" value="NZ_JBGOSP010000044.1"/>
</dbReference>
<dbReference type="Pfam" id="PF01041">
    <property type="entry name" value="DegT_DnrJ_EryC1"/>
    <property type="match status" value="1"/>
</dbReference>
<evidence type="ECO:0000256" key="4">
    <source>
        <dbReference type="ARBA" id="ARBA00022898"/>
    </source>
</evidence>
<evidence type="ECO:0000256" key="3">
    <source>
        <dbReference type="ARBA" id="ARBA00022679"/>
    </source>
</evidence>
<dbReference type="Gene3D" id="3.90.1150.10">
    <property type="entry name" value="Aspartate Aminotransferase, domain 1"/>
    <property type="match status" value="1"/>
</dbReference>
<dbReference type="InterPro" id="IPR015421">
    <property type="entry name" value="PyrdxlP-dep_Trfase_major"/>
</dbReference>
<evidence type="ECO:0000256" key="6">
    <source>
        <dbReference type="RuleBase" id="RU004508"/>
    </source>
</evidence>
<name>A0ABV4SWV3_9ACTN</name>
<proteinExistence type="inferred from homology"/>
<keyword evidence="3" id="KW-0808">Transferase</keyword>
<gene>
    <name evidence="7" type="ORF">ACEG43_42730</name>
</gene>
<dbReference type="GO" id="GO:0008483">
    <property type="term" value="F:transaminase activity"/>
    <property type="evidence" value="ECO:0007669"/>
    <property type="project" value="UniProtKB-KW"/>
</dbReference>
<dbReference type="InterPro" id="IPR015422">
    <property type="entry name" value="PyrdxlP-dep_Trfase_small"/>
</dbReference>
<dbReference type="PANTHER" id="PTHR30244">
    <property type="entry name" value="TRANSAMINASE"/>
    <property type="match status" value="1"/>
</dbReference>
<comment type="caution">
    <text evidence="7">The sequence shown here is derived from an EMBL/GenBank/DDBJ whole genome shotgun (WGS) entry which is preliminary data.</text>
</comment>